<dbReference type="AlphaFoldDB" id="A0A1A9EWD3"/>
<feature type="transmembrane region" description="Helical" evidence="6">
    <location>
        <begin position="353"/>
        <end position="372"/>
    </location>
</feature>
<dbReference type="KEGG" id="mars:A8C75_08105"/>
<dbReference type="Proteomes" id="UP000078070">
    <property type="component" value="Chromosome"/>
</dbReference>
<keyword evidence="3 6" id="KW-0812">Transmembrane</keyword>
<evidence type="ECO:0000256" key="5">
    <source>
        <dbReference type="ARBA" id="ARBA00023136"/>
    </source>
</evidence>
<reference evidence="9" key="1">
    <citation type="submission" date="2016-05" db="EMBL/GenBank/DDBJ databases">
        <authorList>
            <person name="Baek K."/>
            <person name="Yang S.-J."/>
        </authorList>
    </citation>
    <scope>NUCLEOTIDE SEQUENCE [LARGE SCALE GENOMIC DNA]</scope>
    <source>
        <strain evidence="9">ST58-10</strain>
    </source>
</reference>
<reference evidence="8 9" key="2">
    <citation type="journal article" date="2018" name="Int. J. Syst. Evol. Microbiol.">
        <title>Marinobacterium aestuarii sp. nov., a benzene-degrading marine bacterium isolated from estuary sediment.</title>
        <authorList>
            <person name="Bae S.S."/>
            <person name="Jung J."/>
            <person name="Chung D."/>
            <person name="Baek K."/>
        </authorList>
    </citation>
    <scope>NUCLEOTIDE SEQUENCE [LARGE SCALE GENOMIC DNA]</scope>
    <source>
        <strain evidence="8 9">ST58-10</strain>
    </source>
</reference>
<dbReference type="InterPro" id="IPR001279">
    <property type="entry name" value="Metallo-B-lactamas"/>
</dbReference>
<keyword evidence="9" id="KW-1185">Reference proteome</keyword>
<keyword evidence="5 6" id="KW-0472">Membrane</keyword>
<feature type="transmembrane region" description="Helical" evidence="6">
    <location>
        <begin position="218"/>
        <end position="238"/>
    </location>
</feature>
<dbReference type="CDD" id="cd07731">
    <property type="entry name" value="ComA-like_MBL-fold"/>
    <property type="match status" value="1"/>
</dbReference>
<dbReference type="STRING" id="1821621.A8C75_08105"/>
<dbReference type="RefSeq" id="WP_067380502.1">
    <property type="nucleotide sequence ID" value="NZ_CP015839.1"/>
</dbReference>
<accession>A0A1A9EWD3</accession>
<feature type="transmembrane region" description="Helical" evidence="6">
    <location>
        <begin position="404"/>
        <end position="424"/>
    </location>
</feature>
<keyword evidence="4 6" id="KW-1133">Transmembrane helix</keyword>
<comment type="subcellular location">
    <subcellularLocation>
        <location evidence="1">Cell membrane</location>
        <topology evidence="1">Multi-pass membrane protein</topology>
    </subcellularLocation>
</comment>
<feature type="transmembrane region" description="Helical" evidence="6">
    <location>
        <begin position="6"/>
        <end position="31"/>
    </location>
</feature>
<evidence type="ECO:0000256" key="2">
    <source>
        <dbReference type="ARBA" id="ARBA00022475"/>
    </source>
</evidence>
<dbReference type="InterPro" id="IPR036866">
    <property type="entry name" value="RibonucZ/Hydroxyglut_hydro"/>
</dbReference>
<dbReference type="PANTHER" id="PTHR30619:SF1">
    <property type="entry name" value="RECOMBINATION PROTEIN 2"/>
    <property type="match status" value="1"/>
</dbReference>
<dbReference type="InterPro" id="IPR035681">
    <property type="entry name" value="ComA-like_MBL"/>
</dbReference>
<evidence type="ECO:0000259" key="7">
    <source>
        <dbReference type="SMART" id="SM00849"/>
    </source>
</evidence>
<feature type="transmembrane region" description="Helical" evidence="6">
    <location>
        <begin position="444"/>
        <end position="466"/>
    </location>
</feature>
<dbReference type="OrthoDB" id="9761531at2"/>
<dbReference type="Pfam" id="PF03772">
    <property type="entry name" value="Competence"/>
    <property type="match status" value="1"/>
</dbReference>
<dbReference type="InterPro" id="IPR052159">
    <property type="entry name" value="Competence_DNA_uptake"/>
</dbReference>
<dbReference type="Pfam" id="PF00753">
    <property type="entry name" value="Lactamase_B"/>
    <property type="match status" value="1"/>
</dbReference>
<dbReference type="Pfam" id="PF13567">
    <property type="entry name" value="DUF4131"/>
    <property type="match status" value="1"/>
</dbReference>
<gene>
    <name evidence="8" type="ORF">A8C75_08105</name>
</gene>
<organism evidence="8 9">
    <name type="scientific">Marinobacterium aestuarii</name>
    <dbReference type="NCBI Taxonomy" id="1821621"/>
    <lineage>
        <taxon>Bacteria</taxon>
        <taxon>Pseudomonadati</taxon>
        <taxon>Pseudomonadota</taxon>
        <taxon>Gammaproteobacteria</taxon>
        <taxon>Oceanospirillales</taxon>
        <taxon>Oceanospirillaceae</taxon>
        <taxon>Marinobacterium</taxon>
    </lineage>
</organism>
<feature type="transmembrane region" description="Helical" evidence="6">
    <location>
        <begin position="284"/>
        <end position="302"/>
    </location>
</feature>
<dbReference type="GO" id="GO:0005886">
    <property type="term" value="C:plasma membrane"/>
    <property type="evidence" value="ECO:0007669"/>
    <property type="project" value="UniProtKB-SubCell"/>
</dbReference>
<proteinExistence type="predicted"/>
<dbReference type="GO" id="GO:0030420">
    <property type="term" value="P:establishment of competence for transformation"/>
    <property type="evidence" value="ECO:0007669"/>
    <property type="project" value="InterPro"/>
</dbReference>
<name>A0A1A9EWD3_9GAMM</name>
<feature type="domain" description="Metallo-beta-lactamase" evidence="7">
    <location>
        <begin position="503"/>
        <end position="676"/>
    </location>
</feature>
<feature type="transmembrane region" description="Helical" evidence="6">
    <location>
        <begin position="258"/>
        <end position="277"/>
    </location>
</feature>
<dbReference type="NCBIfam" id="TIGR00361">
    <property type="entry name" value="ComEC_Rec2"/>
    <property type="match status" value="1"/>
</dbReference>
<dbReference type="InterPro" id="IPR004797">
    <property type="entry name" value="Competence_ComEC/Rec2"/>
</dbReference>
<dbReference type="SUPFAM" id="SSF56281">
    <property type="entry name" value="Metallo-hydrolase/oxidoreductase"/>
    <property type="match status" value="1"/>
</dbReference>
<dbReference type="Gene3D" id="3.60.15.10">
    <property type="entry name" value="Ribonuclease Z/Hydroxyacylglutathione hydrolase-like"/>
    <property type="match status" value="1"/>
</dbReference>
<evidence type="ECO:0000313" key="9">
    <source>
        <dbReference type="Proteomes" id="UP000078070"/>
    </source>
</evidence>
<dbReference type="InterPro" id="IPR004477">
    <property type="entry name" value="ComEC_N"/>
</dbReference>
<feature type="transmembrane region" description="Helical" evidence="6">
    <location>
        <begin position="378"/>
        <end position="397"/>
    </location>
</feature>
<evidence type="ECO:0000256" key="4">
    <source>
        <dbReference type="ARBA" id="ARBA00022989"/>
    </source>
</evidence>
<evidence type="ECO:0000256" key="1">
    <source>
        <dbReference type="ARBA" id="ARBA00004651"/>
    </source>
</evidence>
<evidence type="ECO:0000256" key="3">
    <source>
        <dbReference type="ARBA" id="ARBA00022692"/>
    </source>
</evidence>
<evidence type="ECO:0000313" key="8">
    <source>
        <dbReference type="EMBL" id="ANG62454.1"/>
    </source>
</evidence>
<sequence length="744" mass="80285">MIYYVTGIVLAALLPQLPDGYLLVVLCPLLLCSRWPRQCLPLWLGFLLAVSYGNWQLWHRLDVQQAGTELRLGGEVVGLPEVSGEVQRFELRVLSQQGTRLRRVRLSAYGTLPLLLPGDRVTLSVRLKPPHSLWNPGGFDYELWALMRDVDAVGYVRELHGQPSRRWTLDRVRANLGAQLSEGLPDPAAAALARAFLIGDGSTLSASDWDRLRRTGTVHLVVVSGLHIAIVVALGWILGRGLLWLCPAGRLSAPVLRLFPVLLALVLSGGYVLLAGAGIATLRAWIMAAALLLSAFCLRQLSLWQRWWLALAVVLSLQPLAVYAPGLWLSFGAVAILLMLASVRGAQSLWQRLLVAQLAIFCLMTPFLLGWFGQISLVAPLVNLLAIPLLPILVLGLVPVLLGLWCAVAFPALIYSAVLAALWQGLGVVEQAVLAQNLAASGPMVVPAMVLVVLALLASLALVLPLGWRARVLAAMVWSLALFGSAPASPPAGFRAWVFDVGQGVSVWVQAGERSLLYDTGPGYRSGGAAFERAVLPYLQRRGALALDRLVVSHADNDHAGGRGQVLRALAVEQRASGSLRLQQEEGYSACRAGQQWRWSGVAFSYLHGSAGASENDRSCVLLVEAAGCRLLLTGDIEADVEQALVRGGSLVPVTWLVASHHGSRSSSTEDFLAALQPQYGLFSAGFMNQYGHPAPEVVARFERQGARLFNTADSGALELVANGAGECRTRPWRGVKKRYWSAG</sequence>
<feature type="transmembrane region" description="Helical" evidence="6">
    <location>
        <begin position="322"/>
        <end position="341"/>
    </location>
</feature>
<dbReference type="PANTHER" id="PTHR30619">
    <property type="entry name" value="DNA INTERNALIZATION/COMPETENCE PROTEIN COMEC/REC2"/>
    <property type="match status" value="1"/>
</dbReference>
<dbReference type="SMART" id="SM00849">
    <property type="entry name" value="Lactamase_B"/>
    <property type="match status" value="1"/>
</dbReference>
<evidence type="ECO:0000256" key="6">
    <source>
        <dbReference type="SAM" id="Phobius"/>
    </source>
</evidence>
<keyword evidence="2" id="KW-1003">Cell membrane</keyword>
<dbReference type="InterPro" id="IPR025405">
    <property type="entry name" value="DUF4131"/>
</dbReference>
<dbReference type="NCBIfam" id="TIGR00360">
    <property type="entry name" value="ComEC_N-term"/>
    <property type="match status" value="1"/>
</dbReference>
<dbReference type="EMBL" id="CP015839">
    <property type="protein sequence ID" value="ANG62454.1"/>
    <property type="molecule type" value="Genomic_DNA"/>
</dbReference>
<protein>
    <submittedName>
        <fullName evidence="8">DNA internalization-related competence protein ComEC/Rec2</fullName>
    </submittedName>
</protein>